<dbReference type="InterPro" id="IPR055188">
    <property type="entry name" value="Choice_anch_I"/>
</dbReference>
<dbReference type="InterPro" id="IPR015943">
    <property type="entry name" value="WD40/YVTN_repeat-like_dom_sf"/>
</dbReference>
<evidence type="ECO:0000313" key="6">
    <source>
        <dbReference type="Proteomes" id="UP001595878"/>
    </source>
</evidence>
<reference evidence="6" key="1">
    <citation type="journal article" date="2019" name="Int. J. Syst. Evol. Microbiol.">
        <title>The Global Catalogue of Microorganisms (GCM) 10K type strain sequencing project: providing services to taxonomists for standard genome sequencing and annotation.</title>
        <authorList>
            <consortium name="The Broad Institute Genomics Platform"/>
            <consortium name="The Broad Institute Genome Sequencing Center for Infectious Disease"/>
            <person name="Wu L."/>
            <person name="Ma J."/>
        </authorList>
    </citation>
    <scope>NUCLEOTIDE SEQUENCE [LARGE SCALE GENOMIC DNA]</scope>
    <source>
        <strain evidence="6">CGMCC 4.7427</strain>
    </source>
</reference>
<feature type="domain" description="Secretion system C-terminal sorting" evidence="3">
    <location>
        <begin position="825"/>
        <end position="883"/>
    </location>
</feature>
<dbReference type="InterPro" id="IPR011048">
    <property type="entry name" value="Haem_d1_sf"/>
</dbReference>
<evidence type="ECO:0000259" key="3">
    <source>
        <dbReference type="Pfam" id="PF18962"/>
    </source>
</evidence>
<evidence type="ECO:0000313" key="5">
    <source>
        <dbReference type="EMBL" id="MFC4691226.1"/>
    </source>
</evidence>
<feature type="domain" description="Choice-of-anchor I" evidence="4">
    <location>
        <begin position="328"/>
        <end position="804"/>
    </location>
</feature>
<dbReference type="PANTHER" id="PTHR46928">
    <property type="entry name" value="MESENCHYME-SPECIFIC CELL SURFACE GLYCOPROTEIN"/>
    <property type="match status" value="1"/>
</dbReference>
<dbReference type="Pfam" id="PF22494">
    <property type="entry name" value="choice_anch_I"/>
    <property type="match status" value="1"/>
</dbReference>
<accession>A0ABV9LAN0</accession>
<dbReference type="NCBIfam" id="NF038117">
    <property type="entry name" value="choice_anch_I"/>
    <property type="match status" value="1"/>
</dbReference>
<dbReference type="InterPro" id="IPR052956">
    <property type="entry name" value="Mesenchyme-surface_protein"/>
</dbReference>
<gene>
    <name evidence="5" type="ORF">ACFO5T_12370</name>
</gene>
<dbReference type="SUPFAM" id="SSF141072">
    <property type="entry name" value="CalX-like"/>
    <property type="match status" value="1"/>
</dbReference>
<dbReference type="Pfam" id="PF18962">
    <property type="entry name" value="Por_Secre_tail"/>
    <property type="match status" value="1"/>
</dbReference>
<keyword evidence="6" id="KW-1185">Reference proteome</keyword>
<sequence length="886" mass="94383">MKQHYFLLLFTFLLSCSIQAQDLIITGVYDGPLSGGTPKAIELYVLNDISDLSIYGVGSANNGGGTDGVELSLEGSAAAGDFIYIASEQPNFNTFFGFDPDYVNGAAGINGDDAVELFMNDAVIDTFGDINVDGNGEAWEYLDGWASRVNETGPDGSTFVIANWSFSGPNENDDDNMATQATATNAWPIATYEAATTTLPTITFTEEETQLTENEGAVTLEVTISESGTVSAVVEVSYTNDENESFTVDNAVNFVTGEATTQQVTFTPTDNDDFSIDYYVSLSLTDITGATEGETVSHAIYVVDDEAHAPTATNTLGMVFSNNIEVNGAEIITFDAGSSRLFVSNAGDAAVEILDFTDPTSLTVLNSIVLDTYGSEVTSVSSYDGVVAVAVRAEDQSNGQVVFMDADGTVLSNVMVGSLPDMLTFTPDGSKVLVANEGEPNADYTVDPEGSVSIIDLAAGAAAVVQDDVTSLSFTSFDSQLTELTAAGVRIYGPGATVSQDLEPEYITVSDDGATAYVSLQENNAYAVVDIAAVTITSIIPCGYKDHQLPENAIDASNSLDFVFMSTWQTLGMYQPDAIANYTVDGTQYLVIANEGDSRDYDGYSEEERVKDLDLDPIAYPNASILQQDETLGRLKTTSATGDLDGDGDIDQIYSYGGRSFAILNAETGAIVYDSGDLLERITSEDEVYGAIFNATDDENAFKNRSDDKGPEPEAVTLAMIDDVWYAFVGLERIGGVAVFNISDPEAPVFETYVNNRDVTPDAEDPAGDLAPEGIVYIQPEDNATNTGLIVVANEVSSTVSVYTLANDVLTTDDFNAEASQTVAYPNPTVGNTLYFTKNTSFTLVDILGRVLISSKEVTQADISTLTTGVYIVNFEDGTSQKIIKN</sequence>
<feature type="chain" id="PRO_5046871302" evidence="2">
    <location>
        <begin position="21"/>
        <end position="886"/>
    </location>
</feature>
<proteinExistence type="predicted"/>
<name>A0ABV9LAN0_9FLAO</name>
<organism evidence="5 6">
    <name type="scientific">Dokdonia genika</name>
    <dbReference type="NCBI Taxonomy" id="308113"/>
    <lineage>
        <taxon>Bacteria</taxon>
        <taxon>Pseudomonadati</taxon>
        <taxon>Bacteroidota</taxon>
        <taxon>Flavobacteriia</taxon>
        <taxon>Flavobacteriales</taxon>
        <taxon>Flavobacteriaceae</taxon>
        <taxon>Dokdonia</taxon>
    </lineage>
</organism>
<comment type="caution">
    <text evidence="5">The sequence shown here is derived from an EMBL/GenBank/DDBJ whole genome shotgun (WGS) entry which is preliminary data.</text>
</comment>
<dbReference type="Proteomes" id="UP001595878">
    <property type="component" value="Unassembled WGS sequence"/>
</dbReference>
<dbReference type="InterPro" id="IPR038081">
    <property type="entry name" value="CalX-like_sf"/>
</dbReference>
<dbReference type="NCBIfam" id="TIGR04183">
    <property type="entry name" value="Por_Secre_tail"/>
    <property type="match status" value="1"/>
</dbReference>
<keyword evidence="1 2" id="KW-0732">Signal</keyword>
<dbReference type="PANTHER" id="PTHR46928:SF1">
    <property type="entry name" value="MESENCHYME-SPECIFIC CELL SURFACE GLYCOPROTEIN"/>
    <property type="match status" value="1"/>
</dbReference>
<dbReference type="RefSeq" id="WP_380034825.1">
    <property type="nucleotide sequence ID" value="NZ_JBHSHB010000024.1"/>
</dbReference>
<evidence type="ECO:0000256" key="2">
    <source>
        <dbReference type="SAM" id="SignalP"/>
    </source>
</evidence>
<feature type="signal peptide" evidence="2">
    <location>
        <begin position="1"/>
        <end position="20"/>
    </location>
</feature>
<evidence type="ECO:0000259" key="4">
    <source>
        <dbReference type="Pfam" id="PF22494"/>
    </source>
</evidence>
<protein>
    <submittedName>
        <fullName evidence="5">Choice-of-anchor I family protein</fullName>
    </submittedName>
</protein>
<evidence type="ECO:0000256" key="1">
    <source>
        <dbReference type="ARBA" id="ARBA00022729"/>
    </source>
</evidence>
<dbReference type="Gene3D" id="2.130.10.10">
    <property type="entry name" value="YVTN repeat-like/Quinoprotein amine dehydrogenase"/>
    <property type="match status" value="1"/>
</dbReference>
<dbReference type="InterPro" id="IPR026444">
    <property type="entry name" value="Secre_tail"/>
</dbReference>
<dbReference type="EMBL" id="JBHSHB010000024">
    <property type="protein sequence ID" value="MFC4691226.1"/>
    <property type="molecule type" value="Genomic_DNA"/>
</dbReference>
<dbReference type="SUPFAM" id="SSF51004">
    <property type="entry name" value="C-terminal (heme d1) domain of cytochrome cd1-nitrite reductase"/>
    <property type="match status" value="1"/>
</dbReference>
<dbReference type="PROSITE" id="PS51257">
    <property type="entry name" value="PROKAR_LIPOPROTEIN"/>
    <property type="match status" value="1"/>
</dbReference>